<accession>A0A518RJZ4</accession>
<dbReference type="InterPro" id="IPR027385">
    <property type="entry name" value="Beta-barrel_OMP"/>
</dbReference>
<dbReference type="PANTHER" id="PTHR34001">
    <property type="entry name" value="BLL7405 PROTEIN"/>
    <property type="match status" value="1"/>
</dbReference>
<proteinExistence type="inferred from homology"/>
<organism evidence="7 8">
    <name type="scientific">Sphingomonas suaedae</name>
    <dbReference type="NCBI Taxonomy" id="2599297"/>
    <lineage>
        <taxon>Bacteria</taxon>
        <taxon>Pseudomonadati</taxon>
        <taxon>Pseudomonadota</taxon>
        <taxon>Alphaproteobacteria</taxon>
        <taxon>Sphingomonadales</taxon>
        <taxon>Sphingomonadaceae</taxon>
        <taxon>Sphingomonas</taxon>
    </lineage>
</organism>
<sequence length="219" mass="23085">MRTVFAAALVASTMLAAPAALAQDGEATFTGPRIGVIGGYDIIRPGSTEDSDIDGDDQSVDGFLYGVEAGYDIGVGGAVVGVEAELSESTGKVNVNSTDPNYFGFGEVGTGRDIYVGVRAGVLATPSTLIYAKGGYTNARLNVLASDGTTELRENFELDGWRIGAGVEKAIGTNTFAKLEYRYSNYSNANFEFNNGAVTEDFDIDTDRHQIVAGVGFRF</sequence>
<evidence type="ECO:0000313" key="8">
    <source>
        <dbReference type="Proteomes" id="UP000318055"/>
    </source>
</evidence>
<keyword evidence="3" id="KW-0472">Membrane</keyword>
<dbReference type="Pfam" id="PF13505">
    <property type="entry name" value="OMP_b-brl"/>
    <property type="match status" value="1"/>
</dbReference>
<dbReference type="OrthoDB" id="8222426at2"/>
<dbReference type="InterPro" id="IPR051692">
    <property type="entry name" value="OMP-like"/>
</dbReference>
<dbReference type="Proteomes" id="UP000318055">
    <property type="component" value="Chromosome"/>
</dbReference>
<evidence type="ECO:0000256" key="1">
    <source>
        <dbReference type="ARBA" id="ARBA00004370"/>
    </source>
</evidence>
<comment type="subcellular location">
    <subcellularLocation>
        <location evidence="1">Membrane</location>
    </subcellularLocation>
</comment>
<evidence type="ECO:0000313" key="7">
    <source>
        <dbReference type="EMBL" id="QDX27764.1"/>
    </source>
</evidence>
<evidence type="ECO:0000256" key="5">
    <source>
        <dbReference type="SAM" id="SignalP"/>
    </source>
</evidence>
<dbReference type="Gene3D" id="2.40.160.20">
    <property type="match status" value="1"/>
</dbReference>
<dbReference type="AlphaFoldDB" id="A0A518RJZ4"/>
<feature type="signal peptide" evidence="5">
    <location>
        <begin position="1"/>
        <end position="22"/>
    </location>
</feature>
<evidence type="ECO:0000256" key="3">
    <source>
        <dbReference type="ARBA" id="ARBA00023136"/>
    </source>
</evidence>
<comment type="similarity">
    <text evidence="4">Belongs to the Omp25/RopB family.</text>
</comment>
<dbReference type="GO" id="GO:0016020">
    <property type="term" value="C:membrane"/>
    <property type="evidence" value="ECO:0007669"/>
    <property type="project" value="UniProtKB-SubCell"/>
</dbReference>
<evidence type="ECO:0000256" key="2">
    <source>
        <dbReference type="ARBA" id="ARBA00022729"/>
    </source>
</evidence>
<gene>
    <name evidence="7" type="ORF">FPZ54_18290</name>
</gene>
<dbReference type="RefSeq" id="WP_145849238.1">
    <property type="nucleotide sequence ID" value="NZ_CP042239.1"/>
</dbReference>
<name>A0A518RJZ4_9SPHN</name>
<evidence type="ECO:0000259" key="6">
    <source>
        <dbReference type="Pfam" id="PF13505"/>
    </source>
</evidence>
<feature type="domain" description="Outer membrane protein beta-barrel" evidence="6">
    <location>
        <begin position="8"/>
        <end position="219"/>
    </location>
</feature>
<protein>
    <submittedName>
        <fullName evidence="7">Porin family protein</fullName>
    </submittedName>
</protein>
<keyword evidence="8" id="KW-1185">Reference proteome</keyword>
<evidence type="ECO:0000256" key="4">
    <source>
        <dbReference type="ARBA" id="ARBA00038306"/>
    </source>
</evidence>
<feature type="chain" id="PRO_5022146674" evidence="5">
    <location>
        <begin position="23"/>
        <end position="219"/>
    </location>
</feature>
<dbReference type="InterPro" id="IPR011250">
    <property type="entry name" value="OMP/PagP_B-barrel"/>
</dbReference>
<keyword evidence="2 5" id="KW-0732">Signal</keyword>
<dbReference type="SUPFAM" id="SSF56925">
    <property type="entry name" value="OMPA-like"/>
    <property type="match status" value="1"/>
</dbReference>
<dbReference type="EMBL" id="CP042239">
    <property type="protein sequence ID" value="QDX27764.1"/>
    <property type="molecule type" value="Genomic_DNA"/>
</dbReference>
<reference evidence="7 8" key="1">
    <citation type="submission" date="2019-07" db="EMBL/GenBank/DDBJ databases">
        <title>Sphingomonas alkalisoli sp. nov., isolated from rhizosphere soil of Suaedae salsa.</title>
        <authorList>
            <person name="Zhang H."/>
            <person name="Xu L."/>
            <person name="Zhang J.-X."/>
            <person name="Sun J.-Q."/>
        </authorList>
    </citation>
    <scope>NUCLEOTIDE SEQUENCE [LARGE SCALE GENOMIC DNA]</scope>
    <source>
        <strain evidence="7 8">XS-10</strain>
    </source>
</reference>
<dbReference type="KEGG" id="ssua:FPZ54_18290"/>
<dbReference type="PANTHER" id="PTHR34001:SF3">
    <property type="entry name" value="BLL7405 PROTEIN"/>
    <property type="match status" value="1"/>
</dbReference>